<evidence type="ECO:0000313" key="4">
    <source>
        <dbReference type="Proteomes" id="UP000321514"/>
    </source>
</evidence>
<sequence length="53" mass="5987">MRSFHVPLHLLNLGLPYTVKAHRVDGVPEDPNPLNDRDTRSCTVIGILRVLCH</sequence>
<organism evidence="1 4">
    <name type="scientific">Myxococcus fulvus</name>
    <dbReference type="NCBI Taxonomy" id="33"/>
    <lineage>
        <taxon>Bacteria</taxon>
        <taxon>Pseudomonadati</taxon>
        <taxon>Myxococcota</taxon>
        <taxon>Myxococcia</taxon>
        <taxon>Myxococcales</taxon>
        <taxon>Cystobacterineae</taxon>
        <taxon>Myxococcaceae</taxon>
        <taxon>Myxococcus</taxon>
    </lineage>
</organism>
<dbReference type="EMBL" id="FOIB01000011">
    <property type="protein sequence ID" value="SEU36779.1"/>
    <property type="molecule type" value="Genomic_DNA"/>
</dbReference>
<keyword evidence="3" id="KW-1185">Reference proteome</keyword>
<protein>
    <submittedName>
        <fullName evidence="1">Uncharacterized protein</fullName>
    </submittedName>
</protein>
<accession>A0A511TCW9</accession>
<dbReference type="EMBL" id="BJXR01000053">
    <property type="protein sequence ID" value="GEN12026.1"/>
    <property type="molecule type" value="Genomic_DNA"/>
</dbReference>
<evidence type="ECO:0000313" key="3">
    <source>
        <dbReference type="Proteomes" id="UP000183760"/>
    </source>
</evidence>
<reference evidence="2 3" key="1">
    <citation type="submission" date="2016-10" db="EMBL/GenBank/DDBJ databases">
        <authorList>
            <person name="Varghese N."/>
            <person name="Submissions S."/>
        </authorList>
    </citation>
    <scope>NUCLEOTIDE SEQUENCE [LARGE SCALE GENOMIC DNA]</scope>
    <source>
        <strain evidence="2 3">DSM 16525</strain>
    </source>
</reference>
<dbReference type="Proteomes" id="UP000321514">
    <property type="component" value="Unassembled WGS sequence"/>
</dbReference>
<evidence type="ECO:0000313" key="1">
    <source>
        <dbReference type="EMBL" id="GEN12026.1"/>
    </source>
</evidence>
<dbReference type="Proteomes" id="UP000183760">
    <property type="component" value="Unassembled WGS sequence"/>
</dbReference>
<name>A0A511TCW9_MYXFU</name>
<dbReference type="RefSeq" id="WP_170300536.1">
    <property type="nucleotide sequence ID" value="NZ_BJXR01000053.1"/>
</dbReference>
<evidence type="ECO:0000313" key="2">
    <source>
        <dbReference type="EMBL" id="SEU36779.1"/>
    </source>
</evidence>
<proteinExistence type="predicted"/>
<reference evidence="1 4" key="2">
    <citation type="submission" date="2019-07" db="EMBL/GenBank/DDBJ databases">
        <title>Whole genome shotgun sequence of Myxococcus fulvus NBRC 100333.</title>
        <authorList>
            <person name="Hosoyama A."/>
            <person name="Uohara A."/>
            <person name="Ohji S."/>
            <person name="Ichikawa N."/>
        </authorList>
    </citation>
    <scope>NUCLEOTIDE SEQUENCE [LARGE SCALE GENOMIC DNA]</scope>
    <source>
        <strain evidence="1 4">NBRC 100333</strain>
    </source>
</reference>
<gene>
    <name evidence="1" type="ORF">MFU01_70630</name>
    <name evidence="2" type="ORF">SAMN05443572_111306</name>
</gene>
<comment type="caution">
    <text evidence="1">The sequence shown here is derived from an EMBL/GenBank/DDBJ whole genome shotgun (WGS) entry which is preliminary data.</text>
</comment>
<dbReference type="AlphaFoldDB" id="A0A511TCW9"/>